<dbReference type="EMBL" id="PNBA02000018">
    <property type="protein sequence ID" value="KAG6392034.1"/>
    <property type="molecule type" value="Genomic_DNA"/>
</dbReference>
<reference evidence="3" key="1">
    <citation type="submission" date="2018-01" db="EMBL/GenBank/DDBJ databases">
        <authorList>
            <person name="Mao J.F."/>
        </authorList>
    </citation>
    <scope>NUCLEOTIDE SEQUENCE</scope>
    <source>
        <strain evidence="3">Huo1</strain>
        <tissue evidence="3">Leaf</tissue>
    </source>
</reference>
<comment type="caution">
    <text evidence="3">The sequence shown here is derived from an EMBL/GenBank/DDBJ whole genome shotgun (WGS) entry which is preliminary data.</text>
</comment>
<dbReference type="Proteomes" id="UP000298416">
    <property type="component" value="Unassembled WGS sequence"/>
</dbReference>
<sequence length="99" mass="10719">MISINHPYPPPPVPLRPHTNKHTIRPPNKPRTLHLTTTAALPSIILAATAPPAGKLSVLLQTGGVCLVAYWVANFVVPGIVLKDLQSKEKEDNSNEEES</sequence>
<gene>
    <name evidence="3" type="ORF">SASPL_146239</name>
</gene>
<reference evidence="3" key="2">
    <citation type="submission" date="2020-08" db="EMBL/GenBank/DDBJ databases">
        <title>Plant Genome Project.</title>
        <authorList>
            <person name="Zhang R.-G."/>
        </authorList>
    </citation>
    <scope>NUCLEOTIDE SEQUENCE</scope>
    <source>
        <strain evidence="3">Huo1</strain>
        <tissue evidence="3">Leaf</tissue>
    </source>
</reference>
<evidence type="ECO:0000256" key="2">
    <source>
        <dbReference type="SAM" id="Phobius"/>
    </source>
</evidence>
<dbReference type="PANTHER" id="PTHR37196:SF2">
    <property type="entry name" value="TRANSMEMBRANE PROTEIN"/>
    <property type="match status" value="1"/>
</dbReference>
<feature type="transmembrane region" description="Helical" evidence="2">
    <location>
        <begin position="59"/>
        <end position="82"/>
    </location>
</feature>
<protein>
    <submittedName>
        <fullName evidence="3">Uncharacterized protein</fullName>
    </submittedName>
</protein>
<keyword evidence="2" id="KW-1133">Transmembrane helix</keyword>
<proteinExistence type="predicted"/>
<keyword evidence="2" id="KW-0472">Membrane</keyword>
<evidence type="ECO:0000313" key="3">
    <source>
        <dbReference type="EMBL" id="KAG6392034.1"/>
    </source>
</evidence>
<accession>A0A8X8WD84</accession>
<keyword evidence="2" id="KW-0812">Transmembrane</keyword>
<dbReference type="PANTHER" id="PTHR37196">
    <property type="entry name" value="TRANSMEMBRANE PROTEIN"/>
    <property type="match status" value="1"/>
</dbReference>
<organism evidence="3">
    <name type="scientific">Salvia splendens</name>
    <name type="common">Scarlet sage</name>
    <dbReference type="NCBI Taxonomy" id="180675"/>
    <lineage>
        <taxon>Eukaryota</taxon>
        <taxon>Viridiplantae</taxon>
        <taxon>Streptophyta</taxon>
        <taxon>Embryophyta</taxon>
        <taxon>Tracheophyta</taxon>
        <taxon>Spermatophyta</taxon>
        <taxon>Magnoliopsida</taxon>
        <taxon>eudicotyledons</taxon>
        <taxon>Gunneridae</taxon>
        <taxon>Pentapetalae</taxon>
        <taxon>asterids</taxon>
        <taxon>lamiids</taxon>
        <taxon>Lamiales</taxon>
        <taxon>Lamiaceae</taxon>
        <taxon>Nepetoideae</taxon>
        <taxon>Mentheae</taxon>
        <taxon>Salviinae</taxon>
        <taxon>Salvia</taxon>
        <taxon>Salvia subgen. Calosphace</taxon>
        <taxon>core Calosphace</taxon>
    </lineage>
</organism>
<evidence type="ECO:0000256" key="1">
    <source>
        <dbReference type="SAM" id="MobiDB-lite"/>
    </source>
</evidence>
<name>A0A8X8WD84_SALSN</name>
<feature type="region of interest" description="Disordered" evidence="1">
    <location>
        <begin position="1"/>
        <end position="31"/>
    </location>
</feature>
<dbReference type="AlphaFoldDB" id="A0A8X8WD84"/>
<evidence type="ECO:0000313" key="4">
    <source>
        <dbReference type="Proteomes" id="UP000298416"/>
    </source>
</evidence>
<keyword evidence="4" id="KW-1185">Reference proteome</keyword>